<sequence>MARSESRLWTRKVEVDEARGLSISLIEDPTLDLGGDDAWCAWCLWPAAKALMNYLSTWDDEVLKSSSVLELGSGCGAVGMYAALRGAKPTVLTDVYRALPLLKRNVTANGLGGLCRTYALPWGTRLEHLAPEIRGNAPFDLVIAADCSYDFVNPETPSPSIDALLTSARSLGRRALICVSRRPNEVEAFTSSVSRAGMSNLVSVVYKEEMDAEKDCVPECLVYSFDFQGPTEAKSRRDFGINKET</sequence>
<name>A0A812WI08_SYMPI</name>
<protein>
    <submittedName>
        <fullName evidence="1">EEF1AKMT3 protein</fullName>
    </submittedName>
</protein>
<dbReference type="EMBL" id="CAJNIZ010043909">
    <property type="protein sequence ID" value="CAE7672528.1"/>
    <property type="molecule type" value="Genomic_DNA"/>
</dbReference>
<evidence type="ECO:0000313" key="2">
    <source>
        <dbReference type="Proteomes" id="UP000649617"/>
    </source>
</evidence>
<comment type="caution">
    <text evidence="1">The sequence shown here is derived from an EMBL/GenBank/DDBJ whole genome shotgun (WGS) entry which is preliminary data.</text>
</comment>
<evidence type="ECO:0000313" key="1">
    <source>
        <dbReference type="EMBL" id="CAE7672528.1"/>
    </source>
</evidence>
<organism evidence="1 2">
    <name type="scientific">Symbiodinium pilosum</name>
    <name type="common">Dinoflagellate</name>
    <dbReference type="NCBI Taxonomy" id="2952"/>
    <lineage>
        <taxon>Eukaryota</taxon>
        <taxon>Sar</taxon>
        <taxon>Alveolata</taxon>
        <taxon>Dinophyceae</taxon>
        <taxon>Suessiales</taxon>
        <taxon>Symbiodiniaceae</taxon>
        <taxon>Symbiodinium</taxon>
    </lineage>
</organism>
<dbReference type="Pfam" id="PF10294">
    <property type="entry name" value="Methyltransf_16"/>
    <property type="match status" value="1"/>
</dbReference>
<dbReference type="PANTHER" id="PTHR14614">
    <property type="entry name" value="HEPATOCELLULAR CARCINOMA-ASSOCIATED ANTIGEN"/>
    <property type="match status" value="1"/>
</dbReference>
<dbReference type="InterPro" id="IPR029063">
    <property type="entry name" value="SAM-dependent_MTases_sf"/>
</dbReference>
<dbReference type="OrthoDB" id="46564at2759"/>
<proteinExistence type="predicted"/>
<reference evidence="1" key="1">
    <citation type="submission" date="2021-02" db="EMBL/GenBank/DDBJ databases">
        <authorList>
            <person name="Dougan E. K."/>
            <person name="Rhodes N."/>
            <person name="Thang M."/>
            <person name="Chan C."/>
        </authorList>
    </citation>
    <scope>NUCLEOTIDE SEQUENCE</scope>
</reference>
<gene>
    <name evidence="1" type="primary">EEF1AKMT3</name>
    <name evidence="1" type="ORF">SPIL2461_LOCUS18576</name>
</gene>
<accession>A0A812WI08</accession>
<dbReference type="Gene3D" id="3.40.50.150">
    <property type="entry name" value="Vaccinia Virus protein VP39"/>
    <property type="match status" value="1"/>
</dbReference>
<dbReference type="AlphaFoldDB" id="A0A812WI08"/>
<dbReference type="Proteomes" id="UP000649617">
    <property type="component" value="Unassembled WGS sequence"/>
</dbReference>
<keyword evidence="2" id="KW-1185">Reference proteome</keyword>
<dbReference type="InterPro" id="IPR019410">
    <property type="entry name" value="Methyltransf_16"/>
</dbReference>
<dbReference type="SUPFAM" id="SSF53335">
    <property type="entry name" value="S-adenosyl-L-methionine-dependent methyltransferases"/>
    <property type="match status" value="1"/>
</dbReference>